<name>A0A2N3V2Q6_9BACT</name>
<keyword evidence="1" id="KW-1133">Transmembrane helix</keyword>
<evidence type="ECO:0000313" key="2">
    <source>
        <dbReference type="EMBL" id="PKV75856.1"/>
    </source>
</evidence>
<feature type="transmembrane region" description="Helical" evidence="1">
    <location>
        <begin position="83"/>
        <end position="99"/>
    </location>
</feature>
<reference evidence="2 3" key="1">
    <citation type="submission" date="2017-12" db="EMBL/GenBank/DDBJ databases">
        <title>Genomic Encyclopedia of Type Strains, Phase III (KMG-III): the genomes of soil and plant-associated and newly described type strains.</title>
        <authorList>
            <person name="Whitman W."/>
        </authorList>
    </citation>
    <scope>NUCLEOTIDE SEQUENCE [LARGE SCALE GENOMIC DNA]</scope>
    <source>
        <strain evidence="2 3">LP43</strain>
    </source>
</reference>
<dbReference type="EMBL" id="PJMU01000001">
    <property type="protein sequence ID" value="PKV75856.1"/>
    <property type="molecule type" value="Genomic_DNA"/>
</dbReference>
<organism evidence="2 3">
    <name type="scientific">Pontibacter ramchanderi</name>
    <dbReference type="NCBI Taxonomy" id="1179743"/>
    <lineage>
        <taxon>Bacteria</taxon>
        <taxon>Pseudomonadati</taxon>
        <taxon>Bacteroidota</taxon>
        <taxon>Cytophagia</taxon>
        <taxon>Cytophagales</taxon>
        <taxon>Hymenobacteraceae</taxon>
        <taxon>Pontibacter</taxon>
    </lineage>
</organism>
<dbReference type="Proteomes" id="UP000233782">
    <property type="component" value="Unassembled WGS sequence"/>
</dbReference>
<sequence length="103" mass="12452">MAVEQAKNELMVRNVSLEYQNKKVSVWKRYKEKKKVVTNKTKANERYHWVDFIIRLDEVIVEMLFDWDMKKDGYARKHQQRKYTFAVIGILVVVGYLLLKLKE</sequence>
<keyword evidence="1" id="KW-0812">Transmembrane</keyword>
<keyword evidence="1" id="KW-0472">Membrane</keyword>
<accession>A0A2N3V2Q6</accession>
<gene>
    <name evidence="2" type="ORF">BD749_0803</name>
</gene>
<dbReference type="AlphaFoldDB" id="A0A2N3V2Q6"/>
<evidence type="ECO:0000256" key="1">
    <source>
        <dbReference type="SAM" id="Phobius"/>
    </source>
</evidence>
<protein>
    <submittedName>
        <fullName evidence="2">Uncharacterized protein</fullName>
    </submittedName>
</protein>
<proteinExistence type="predicted"/>
<evidence type="ECO:0000313" key="3">
    <source>
        <dbReference type="Proteomes" id="UP000233782"/>
    </source>
</evidence>
<keyword evidence="3" id="KW-1185">Reference proteome</keyword>
<comment type="caution">
    <text evidence="2">The sequence shown here is derived from an EMBL/GenBank/DDBJ whole genome shotgun (WGS) entry which is preliminary data.</text>
</comment>